<dbReference type="PROSITE" id="PS50110">
    <property type="entry name" value="RESPONSE_REGULATORY"/>
    <property type="match status" value="1"/>
</dbReference>
<evidence type="ECO:0000259" key="2">
    <source>
        <dbReference type="PROSITE" id="PS50110"/>
    </source>
</evidence>
<dbReference type="PANTHER" id="PTHR37299">
    <property type="entry name" value="TRANSCRIPTIONAL REGULATOR-RELATED"/>
    <property type="match status" value="1"/>
</dbReference>
<gene>
    <name evidence="4" type="ORF">H8B04_04370</name>
</gene>
<dbReference type="PROSITE" id="PS50930">
    <property type="entry name" value="HTH_LYTTR"/>
    <property type="match status" value="1"/>
</dbReference>
<dbReference type="EMBL" id="JACOIJ010000005">
    <property type="protein sequence ID" value="MBD1428812.1"/>
    <property type="molecule type" value="Genomic_DNA"/>
</dbReference>
<accession>A0ABR7YBY4</accession>
<reference evidence="4 5" key="1">
    <citation type="submission" date="2020-08" db="EMBL/GenBank/DDBJ databases">
        <title>Sphingobacterium sp. DN04309 isolated from aquaculture water.</title>
        <authorList>
            <person name="Zhang M."/>
        </authorList>
    </citation>
    <scope>NUCLEOTIDE SEQUENCE [LARGE SCALE GENOMIC DNA]</scope>
    <source>
        <strain evidence="4 5">DN04309</strain>
    </source>
</reference>
<dbReference type="Proteomes" id="UP000651271">
    <property type="component" value="Unassembled WGS sequence"/>
</dbReference>
<organism evidence="4 5">
    <name type="scientific">Sphingobacterium litopenaei</name>
    <dbReference type="NCBI Taxonomy" id="2763500"/>
    <lineage>
        <taxon>Bacteria</taxon>
        <taxon>Pseudomonadati</taxon>
        <taxon>Bacteroidota</taxon>
        <taxon>Sphingobacteriia</taxon>
        <taxon>Sphingobacteriales</taxon>
        <taxon>Sphingobacteriaceae</taxon>
        <taxon>Sphingobacterium</taxon>
    </lineage>
</organism>
<dbReference type="InterPro" id="IPR011006">
    <property type="entry name" value="CheY-like_superfamily"/>
</dbReference>
<dbReference type="SUPFAM" id="SSF52172">
    <property type="entry name" value="CheY-like"/>
    <property type="match status" value="1"/>
</dbReference>
<dbReference type="SMART" id="SM00850">
    <property type="entry name" value="LytTR"/>
    <property type="match status" value="1"/>
</dbReference>
<sequence>MQIQILIVEDEKWAFESLSEQLTELFGNRIIIEGVTSVRDATQYLHKHNVDLVFMDIHLADGLSFDIFKKTKVEVPVIFTTAYDNYALEAFKNQGYAYLLKPFELEDLQAALAKVDFVFTKAEEPVNYKSRFLVKFGNKMKTVAVQDIAFFMADDKILFGYTFEGDQVVIDDTLSWLMPKLTPENFFQINRKFIININAIQEMVKIARGRIKLNMAAQPKDLEIVVSEDRSTDFQNWLNS</sequence>
<keyword evidence="1" id="KW-0597">Phosphoprotein</keyword>
<evidence type="ECO:0000313" key="4">
    <source>
        <dbReference type="EMBL" id="MBD1428812.1"/>
    </source>
</evidence>
<dbReference type="SMART" id="SM00448">
    <property type="entry name" value="REC"/>
    <property type="match status" value="1"/>
</dbReference>
<dbReference type="Gene3D" id="3.40.50.2300">
    <property type="match status" value="1"/>
</dbReference>
<protein>
    <submittedName>
        <fullName evidence="4">Response regulator transcription factor</fullName>
    </submittedName>
</protein>
<evidence type="ECO:0000256" key="1">
    <source>
        <dbReference type="PROSITE-ProRule" id="PRU00169"/>
    </source>
</evidence>
<evidence type="ECO:0000259" key="3">
    <source>
        <dbReference type="PROSITE" id="PS50930"/>
    </source>
</evidence>
<keyword evidence="5" id="KW-1185">Reference proteome</keyword>
<dbReference type="Pfam" id="PF04397">
    <property type="entry name" value="LytTR"/>
    <property type="match status" value="1"/>
</dbReference>
<evidence type="ECO:0000313" key="5">
    <source>
        <dbReference type="Proteomes" id="UP000651271"/>
    </source>
</evidence>
<proteinExistence type="predicted"/>
<dbReference type="InterPro" id="IPR001789">
    <property type="entry name" value="Sig_transdc_resp-reg_receiver"/>
</dbReference>
<feature type="modified residue" description="4-aspartylphosphate" evidence="1">
    <location>
        <position position="56"/>
    </location>
</feature>
<dbReference type="PANTHER" id="PTHR37299:SF1">
    <property type="entry name" value="STAGE 0 SPORULATION PROTEIN A HOMOLOG"/>
    <property type="match status" value="1"/>
</dbReference>
<dbReference type="InterPro" id="IPR046947">
    <property type="entry name" value="LytR-like"/>
</dbReference>
<feature type="domain" description="Response regulatory" evidence="2">
    <location>
        <begin position="4"/>
        <end position="116"/>
    </location>
</feature>
<name>A0ABR7YBY4_9SPHI</name>
<dbReference type="Pfam" id="PF00072">
    <property type="entry name" value="Response_reg"/>
    <property type="match status" value="1"/>
</dbReference>
<dbReference type="Gene3D" id="2.40.50.1020">
    <property type="entry name" value="LytTr DNA-binding domain"/>
    <property type="match status" value="1"/>
</dbReference>
<comment type="caution">
    <text evidence="4">The sequence shown here is derived from an EMBL/GenBank/DDBJ whole genome shotgun (WGS) entry which is preliminary data.</text>
</comment>
<feature type="domain" description="HTH LytTR-type" evidence="3">
    <location>
        <begin position="132"/>
        <end position="213"/>
    </location>
</feature>
<dbReference type="InterPro" id="IPR007492">
    <property type="entry name" value="LytTR_DNA-bd_dom"/>
</dbReference>